<dbReference type="CDD" id="cd00090">
    <property type="entry name" value="HTH_ARSR"/>
    <property type="match status" value="1"/>
</dbReference>
<evidence type="ECO:0000256" key="3">
    <source>
        <dbReference type="ARBA" id="ARBA00023163"/>
    </source>
</evidence>
<dbReference type="Gene3D" id="1.10.10.10">
    <property type="entry name" value="Winged helix-like DNA-binding domain superfamily/Winged helix DNA-binding domain"/>
    <property type="match status" value="1"/>
</dbReference>
<evidence type="ECO:0000313" key="6">
    <source>
        <dbReference type="Proteomes" id="UP000433493"/>
    </source>
</evidence>
<dbReference type="InterPro" id="IPR011991">
    <property type="entry name" value="ArsR-like_HTH"/>
</dbReference>
<dbReference type="Proteomes" id="UP000433493">
    <property type="component" value="Unassembled WGS sequence"/>
</dbReference>
<evidence type="ECO:0000256" key="1">
    <source>
        <dbReference type="ARBA" id="ARBA00023015"/>
    </source>
</evidence>
<dbReference type="SUPFAM" id="SSF46785">
    <property type="entry name" value="Winged helix' DNA-binding domain"/>
    <property type="match status" value="1"/>
</dbReference>
<evidence type="ECO:0000259" key="4">
    <source>
        <dbReference type="PROSITE" id="PS50987"/>
    </source>
</evidence>
<dbReference type="OrthoDB" id="9810923at2"/>
<gene>
    <name evidence="5" type="ORF">F8O05_02965</name>
</gene>
<comment type="caution">
    <text evidence="5">The sequence shown here is derived from an EMBL/GenBank/DDBJ whole genome shotgun (WGS) entry which is preliminary data.</text>
</comment>
<dbReference type="InterPro" id="IPR036390">
    <property type="entry name" value="WH_DNA-bd_sf"/>
</dbReference>
<feature type="domain" description="HTH arsR-type" evidence="4">
    <location>
        <begin position="22"/>
        <end position="117"/>
    </location>
</feature>
<keyword evidence="1" id="KW-0805">Transcription regulation</keyword>
<evidence type="ECO:0000256" key="2">
    <source>
        <dbReference type="ARBA" id="ARBA00023125"/>
    </source>
</evidence>
<accession>A0A7J5BG49</accession>
<name>A0A7J5BG49_9MICO</name>
<protein>
    <submittedName>
        <fullName evidence="5">Helix-turn-helix transcriptional regulator</fullName>
    </submittedName>
</protein>
<keyword evidence="2" id="KW-0238">DNA-binding</keyword>
<dbReference type="NCBIfam" id="NF033788">
    <property type="entry name" value="HTH_metalloreg"/>
    <property type="match status" value="1"/>
</dbReference>
<evidence type="ECO:0000313" key="5">
    <source>
        <dbReference type="EMBL" id="KAB1645225.1"/>
    </source>
</evidence>
<dbReference type="AlphaFoldDB" id="A0A7J5BG49"/>
<reference evidence="5 6" key="1">
    <citation type="submission" date="2019-09" db="EMBL/GenBank/DDBJ databases">
        <title>Phylogeny of genus Pseudoclavibacter and closely related genus.</title>
        <authorList>
            <person name="Li Y."/>
        </authorList>
    </citation>
    <scope>NUCLEOTIDE SEQUENCE [LARGE SCALE GENOMIC DNA]</scope>
    <source>
        <strain evidence="5 6">KCTC 13959</strain>
    </source>
</reference>
<dbReference type="InterPro" id="IPR001845">
    <property type="entry name" value="HTH_ArsR_DNA-bd_dom"/>
</dbReference>
<dbReference type="PANTHER" id="PTHR43132:SF8">
    <property type="entry name" value="HTH-TYPE TRANSCRIPTIONAL REGULATOR KMTR"/>
    <property type="match status" value="1"/>
</dbReference>
<dbReference type="GO" id="GO:0003677">
    <property type="term" value="F:DNA binding"/>
    <property type="evidence" value="ECO:0007669"/>
    <property type="project" value="UniProtKB-KW"/>
</dbReference>
<dbReference type="GO" id="GO:0003700">
    <property type="term" value="F:DNA-binding transcription factor activity"/>
    <property type="evidence" value="ECO:0007669"/>
    <property type="project" value="InterPro"/>
</dbReference>
<keyword evidence="6" id="KW-1185">Reference proteome</keyword>
<proteinExistence type="predicted"/>
<dbReference type="PROSITE" id="PS50987">
    <property type="entry name" value="HTH_ARSR_2"/>
    <property type="match status" value="1"/>
</dbReference>
<dbReference type="Pfam" id="PF01022">
    <property type="entry name" value="HTH_5"/>
    <property type="match status" value="1"/>
</dbReference>
<dbReference type="RefSeq" id="WP_158051233.1">
    <property type="nucleotide sequence ID" value="NZ_WBKB01000001.1"/>
</dbReference>
<sequence>MTAHIHDHGQDAAHAHAPYAHPHLDAHGQAHPDRHAHDRGDHEQIVLALWRADELPVNALAEIVGKKPSRVSQHLARMRMARMVTTRQEGTSVLYRLADERAVALVAEPIKQAEHAVANGQIPPHHHAAQQ</sequence>
<dbReference type="InterPro" id="IPR051011">
    <property type="entry name" value="Metal_resp_trans_reg"/>
</dbReference>
<organism evidence="5 6">
    <name type="scientific">Gulosibacter chungangensis</name>
    <dbReference type="NCBI Taxonomy" id="979746"/>
    <lineage>
        <taxon>Bacteria</taxon>
        <taxon>Bacillati</taxon>
        <taxon>Actinomycetota</taxon>
        <taxon>Actinomycetes</taxon>
        <taxon>Micrococcales</taxon>
        <taxon>Microbacteriaceae</taxon>
        <taxon>Gulosibacter</taxon>
    </lineage>
</organism>
<dbReference type="EMBL" id="WBKB01000001">
    <property type="protein sequence ID" value="KAB1645225.1"/>
    <property type="molecule type" value="Genomic_DNA"/>
</dbReference>
<dbReference type="PANTHER" id="PTHR43132">
    <property type="entry name" value="ARSENICAL RESISTANCE OPERON REPRESSOR ARSR-RELATED"/>
    <property type="match status" value="1"/>
</dbReference>
<keyword evidence="3" id="KW-0804">Transcription</keyword>
<dbReference type="SMART" id="SM00418">
    <property type="entry name" value="HTH_ARSR"/>
    <property type="match status" value="1"/>
</dbReference>
<dbReference type="InterPro" id="IPR036388">
    <property type="entry name" value="WH-like_DNA-bd_sf"/>
</dbReference>